<dbReference type="RefSeq" id="WP_168060961.1">
    <property type="nucleotide sequence ID" value="NZ_VTOW01000002.1"/>
</dbReference>
<organism evidence="1 2">
    <name type="scientific">Candidatus Manganitrophus noduliformans</name>
    <dbReference type="NCBI Taxonomy" id="2606439"/>
    <lineage>
        <taxon>Bacteria</taxon>
        <taxon>Pseudomonadati</taxon>
        <taxon>Nitrospirota</taxon>
        <taxon>Nitrospiria</taxon>
        <taxon>Candidatus Troglogloeales</taxon>
        <taxon>Candidatus Manganitrophaceae</taxon>
        <taxon>Candidatus Manganitrophus</taxon>
    </lineage>
</organism>
<accession>A0A7X6IBL9</accession>
<keyword evidence="2" id="KW-1185">Reference proteome</keyword>
<reference evidence="1 2" key="1">
    <citation type="journal article" date="2020" name="Nature">
        <title>Bacterial chemolithoautotrophy via manganese oxidation.</title>
        <authorList>
            <person name="Yu H."/>
            <person name="Leadbetter J.R."/>
        </authorList>
    </citation>
    <scope>NUCLEOTIDE SEQUENCE [LARGE SCALE GENOMIC DNA]</scope>
    <source>
        <strain evidence="1 2">Mn-1</strain>
    </source>
</reference>
<proteinExistence type="predicted"/>
<comment type="caution">
    <text evidence="1">The sequence shown here is derived from an EMBL/GenBank/DDBJ whole genome shotgun (WGS) entry which is preliminary data.</text>
</comment>
<gene>
    <name evidence="1" type="ORF">MNODULE_14250</name>
</gene>
<dbReference type="AlphaFoldDB" id="A0A7X6IBL9"/>
<evidence type="ECO:0000313" key="1">
    <source>
        <dbReference type="EMBL" id="NKE71906.1"/>
    </source>
</evidence>
<dbReference type="EMBL" id="VTOW01000002">
    <property type="protein sequence ID" value="NKE71906.1"/>
    <property type="molecule type" value="Genomic_DNA"/>
</dbReference>
<protein>
    <submittedName>
        <fullName evidence="1">Uncharacterized protein</fullName>
    </submittedName>
</protein>
<evidence type="ECO:0000313" key="2">
    <source>
        <dbReference type="Proteomes" id="UP000534783"/>
    </source>
</evidence>
<dbReference type="Proteomes" id="UP000534783">
    <property type="component" value="Unassembled WGS sequence"/>
</dbReference>
<sequence length="210" mass="24063">MTDDIESSAEQLEKASLENKRLWNATAAITFAWANIENSMIMLLEKILNENRTSSVSYASAIYFAPSNIETRFKIVDRALEEFIYHHGLVGLADEWKACLKTLDNLKRTRNKVAHGHISSIHKNGKTYYRLTSPLFNMQEARATYKNKQIPGLSANDLENSLKATFEINQRIREFTKLVEFIQMGDLPSYGRKLAELRASREKSTDNRTV</sequence>
<name>A0A7X6IBL9_9BACT</name>